<protein>
    <submittedName>
        <fullName evidence="2">Uncharacterized protein</fullName>
    </submittedName>
</protein>
<feature type="transmembrane region" description="Helical" evidence="1">
    <location>
        <begin position="6"/>
        <end position="22"/>
    </location>
</feature>
<dbReference type="EMBL" id="LNQE01000414">
    <property type="protein sequence ID" value="KUG26736.1"/>
    <property type="molecule type" value="Genomic_DNA"/>
</dbReference>
<evidence type="ECO:0000256" key="1">
    <source>
        <dbReference type="SAM" id="Phobius"/>
    </source>
</evidence>
<dbReference type="AlphaFoldDB" id="A0A0W8G0Q4"/>
<proteinExistence type="predicted"/>
<reference evidence="2" key="1">
    <citation type="journal article" date="2015" name="Proc. Natl. Acad. Sci. U.S.A.">
        <title>Networks of energetic and metabolic interactions define dynamics in microbial communities.</title>
        <authorList>
            <person name="Embree M."/>
            <person name="Liu J.K."/>
            <person name="Al-Bassam M.M."/>
            <person name="Zengler K."/>
        </authorList>
    </citation>
    <scope>NUCLEOTIDE SEQUENCE</scope>
</reference>
<sequence length="45" mass="5139">MFTGSQTYLLVALLVIILYVVYRPVKEKFTGTTLSTEEKNSLELE</sequence>
<name>A0A0W8G0Q4_9ZZZZ</name>
<evidence type="ECO:0000313" key="2">
    <source>
        <dbReference type="EMBL" id="KUG26736.1"/>
    </source>
</evidence>
<accession>A0A0W8G0Q4</accession>
<organism evidence="2">
    <name type="scientific">hydrocarbon metagenome</name>
    <dbReference type="NCBI Taxonomy" id="938273"/>
    <lineage>
        <taxon>unclassified sequences</taxon>
        <taxon>metagenomes</taxon>
        <taxon>ecological metagenomes</taxon>
    </lineage>
</organism>
<keyword evidence="1" id="KW-1133">Transmembrane helix</keyword>
<keyword evidence="1" id="KW-0472">Membrane</keyword>
<comment type="caution">
    <text evidence="2">The sequence shown here is derived from an EMBL/GenBank/DDBJ whole genome shotgun (WGS) entry which is preliminary data.</text>
</comment>
<keyword evidence="1" id="KW-0812">Transmembrane</keyword>
<gene>
    <name evidence="2" type="ORF">ASZ90_003419</name>
</gene>